<dbReference type="SMART" id="SM00384">
    <property type="entry name" value="AT_hook"/>
    <property type="match status" value="2"/>
</dbReference>
<keyword evidence="4 5" id="KW-0804">Transcription</keyword>
<dbReference type="GO" id="GO:0003680">
    <property type="term" value="F:minor groove of adenine-thymine-rich DNA binding"/>
    <property type="evidence" value="ECO:0007669"/>
    <property type="project" value="UniProtKB-UniRule"/>
</dbReference>
<sequence>MHCNSVSKIMAMEDRERTVSGSPGGNSERESPPPASGGGGGGWFMPEVMNIAVNTSIEGNLGVTTGGIVDGGGSGDLLGKKKRGRPRKYDADGNLTLSYMASGSPPPPPPGFSWKSPSSGLSSKRGRGRPQGSGNRQLLSSLGELFANTAGGDFTPHVVTVNTGEDVAAKIFSFAQKGPRGICILSANGAVSNLTIRQPSSSGGVLTYEGRFDILSLTGSFTISKNGGVKSRTGGLSVSLAGPDGQVIGGGIAGLLMAASPIQIVVGSFKPNSNKNKTHKRKHYLESTMAPMIPGGLDTVTVVKPISQAASDGSIFPIPTSQLRVQSHSTSTDAAGSNCFEPILNQRQYPDINVSVTLE</sequence>
<dbReference type="Pfam" id="PF03479">
    <property type="entry name" value="PCC"/>
    <property type="match status" value="1"/>
</dbReference>
<evidence type="ECO:0000256" key="5">
    <source>
        <dbReference type="RuleBase" id="RU367031"/>
    </source>
</evidence>
<name>A0ABC8R065_9AQUA</name>
<comment type="caution">
    <text evidence="8">The sequence shown here is derived from an EMBL/GenBank/DDBJ whole genome shotgun (WGS) entry which is preliminary data.</text>
</comment>
<feature type="region of interest" description="Disordered" evidence="6">
    <location>
        <begin position="1"/>
        <end position="43"/>
    </location>
</feature>
<keyword evidence="2 5" id="KW-0805">Transcription regulation</keyword>
<keyword evidence="9" id="KW-1185">Reference proteome</keyword>
<feature type="compositionally biased region" description="Low complexity" evidence="6">
    <location>
        <begin position="112"/>
        <end position="123"/>
    </location>
</feature>
<reference evidence="8 9" key="1">
    <citation type="submission" date="2024-02" db="EMBL/GenBank/DDBJ databases">
        <authorList>
            <person name="Vignale AGUSTIN F."/>
            <person name="Sosa J E."/>
            <person name="Modenutti C."/>
        </authorList>
    </citation>
    <scope>NUCLEOTIDE SEQUENCE [LARGE SCALE GENOMIC DNA]</scope>
</reference>
<comment type="domain">
    <text evidence="5">The PPC domain mediates interactions between AHL proteins.</text>
</comment>
<gene>
    <name evidence="8" type="ORF">ILEXP_LOCUS5738</name>
</gene>
<evidence type="ECO:0000256" key="4">
    <source>
        <dbReference type="ARBA" id="ARBA00023163"/>
    </source>
</evidence>
<evidence type="ECO:0000313" key="8">
    <source>
        <dbReference type="EMBL" id="CAK9138395.1"/>
    </source>
</evidence>
<keyword evidence="5" id="KW-0539">Nucleus</keyword>
<accession>A0ABC8R065</accession>
<evidence type="ECO:0000256" key="2">
    <source>
        <dbReference type="ARBA" id="ARBA00023015"/>
    </source>
</evidence>
<comment type="function">
    <text evidence="1 5">Transcription factor that specifically binds AT-rich DNA sequences related to the nuclear matrix attachment regions (MARs).</text>
</comment>
<protein>
    <recommendedName>
        <fullName evidence="5">AT-hook motif nuclear-localized protein</fullName>
    </recommendedName>
</protein>
<proteinExistence type="predicted"/>
<keyword evidence="3 5" id="KW-0238">DNA-binding</keyword>
<dbReference type="InterPro" id="IPR017956">
    <property type="entry name" value="AT_hook_DNA-bd_motif"/>
</dbReference>
<evidence type="ECO:0000313" key="9">
    <source>
        <dbReference type="Proteomes" id="UP001642360"/>
    </source>
</evidence>
<dbReference type="Gene3D" id="3.30.1330.80">
    <property type="entry name" value="Hypothetical protein, similar to alpha- acetolactate decarboxylase, domain 2"/>
    <property type="match status" value="1"/>
</dbReference>
<dbReference type="InterPro" id="IPR039605">
    <property type="entry name" value="AHL"/>
</dbReference>
<dbReference type="GO" id="GO:0005634">
    <property type="term" value="C:nucleus"/>
    <property type="evidence" value="ECO:0007669"/>
    <property type="project" value="UniProtKB-SubCell"/>
</dbReference>
<feature type="compositionally biased region" description="Gly residues" evidence="6">
    <location>
        <begin position="65"/>
        <end position="76"/>
    </location>
</feature>
<feature type="domain" description="PPC" evidence="7">
    <location>
        <begin position="151"/>
        <end position="291"/>
    </location>
</feature>
<dbReference type="PANTHER" id="PTHR31500">
    <property type="entry name" value="AT-HOOK MOTIF NUCLEAR-LOCALIZED PROTEIN 9"/>
    <property type="match status" value="1"/>
</dbReference>
<evidence type="ECO:0000259" key="7">
    <source>
        <dbReference type="PROSITE" id="PS51742"/>
    </source>
</evidence>
<dbReference type="Proteomes" id="UP001642360">
    <property type="component" value="Unassembled WGS sequence"/>
</dbReference>
<evidence type="ECO:0000256" key="1">
    <source>
        <dbReference type="ARBA" id="ARBA00003687"/>
    </source>
</evidence>
<evidence type="ECO:0000256" key="6">
    <source>
        <dbReference type="SAM" id="MobiDB-lite"/>
    </source>
</evidence>
<dbReference type="InterPro" id="IPR005175">
    <property type="entry name" value="PPC_dom"/>
</dbReference>
<dbReference type="AlphaFoldDB" id="A0ABC8R065"/>
<dbReference type="CDD" id="cd11378">
    <property type="entry name" value="DUF296"/>
    <property type="match status" value="1"/>
</dbReference>
<dbReference type="PANTHER" id="PTHR31500:SF56">
    <property type="entry name" value="AT-HOOK MOTIF NUCLEAR-LOCALIZED PROTEIN"/>
    <property type="match status" value="1"/>
</dbReference>
<feature type="region of interest" description="Disordered" evidence="6">
    <location>
        <begin position="65"/>
        <end position="137"/>
    </location>
</feature>
<dbReference type="SUPFAM" id="SSF117856">
    <property type="entry name" value="AF0104/ALDC/Ptd012-like"/>
    <property type="match status" value="1"/>
</dbReference>
<dbReference type="PROSITE" id="PS51742">
    <property type="entry name" value="PPC"/>
    <property type="match status" value="1"/>
</dbReference>
<organism evidence="8 9">
    <name type="scientific">Ilex paraguariensis</name>
    <name type="common">yerba mate</name>
    <dbReference type="NCBI Taxonomy" id="185542"/>
    <lineage>
        <taxon>Eukaryota</taxon>
        <taxon>Viridiplantae</taxon>
        <taxon>Streptophyta</taxon>
        <taxon>Embryophyta</taxon>
        <taxon>Tracheophyta</taxon>
        <taxon>Spermatophyta</taxon>
        <taxon>Magnoliopsida</taxon>
        <taxon>eudicotyledons</taxon>
        <taxon>Gunneridae</taxon>
        <taxon>Pentapetalae</taxon>
        <taxon>asterids</taxon>
        <taxon>campanulids</taxon>
        <taxon>Aquifoliales</taxon>
        <taxon>Aquifoliaceae</taxon>
        <taxon>Ilex</taxon>
    </lineage>
</organism>
<evidence type="ECO:0000256" key="3">
    <source>
        <dbReference type="ARBA" id="ARBA00023125"/>
    </source>
</evidence>
<comment type="subcellular location">
    <subcellularLocation>
        <location evidence="5">Nucleus</location>
    </subcellularLocation>
</comment>
<dbReference type="EMBL" id="CAUOFW020000886">
    <property type="protein sequence ID" value="CAK9138395.1"/>
    <property type="molecule type" value="Genomic_DNA"/>
</dbReference>